<protein>
    <submittedName>
        <fullName evidence="1">Uncharacterized protein</fullName>
    </submittedName>
</protein>
<proteinExistence type="predicted"/>
<dbReference type="EMBL" id="CP000667">
    <property type="protein sequence ID" value="ABP54456.1"/>
    <property type="molecule type" value="Genomic_DNA"/>
</dbReference>
<dbReference type="eggNOG" id="COG4644">
    <property type="taxonomic scope" value="Bacteria"/>
</dbReference>
<evidence type="ECO:0000313" key="2">
    <source>
        <dbReference type="Proteomes" id="UP000000235"/>
    </source>
</evidence>
<accession>A4X6F6</accession>
<gene>
    <name evidence="1" type="ordered locus">Strop_2002</name>
</gene>
<dbReference type="STRING" id="369723.Strop_2002"/>
<evidence type="ECO:0000313" key="1">
    <source>
        <dbReference type="EMBL" id="ABP54456.1"/>
    </source>
</evidence>
<reference evidence="2" key="1">
    <citation type="journal article" date="2007" name="Proc. Natl. Acad. Sci. U.S.A.">
        <title>Genome sequencing reveals complex secondary metabolome in the marine actinomycete Salinispora tropica.</title>
        <authorList>
            <person name="Udwary D.W."/>
            <person name="Zeigler L."/>
            <person name="Asolkar R.N."/>
            <person name="Singan V."/>
            <person name="Lapidus A."/>
            <person name="Fenical W."/>
            <person name="Jensen P.R."/>
            <person name="Moore B.S."/>
        </authorList>
    </citation>
    <scope>NUCLEOTIDE SEQUENCE [LARGE SCALE GENOMIC DNA]</scope>
    <source>
        <strain evidence="2">ATCC BAA-916 / DSM 44818 / CNB-440</strain>
    </source>
</reference>
<keyword evidence="2" id="KW-1185">Reference proteome</keyword>
<sequence>MHTLDLAALPEQQRRFLHGVGRRLRGKVLQRREPGRRYRILLTLLVSIRTAIPAMTQSEPRKPSLPPVRQVLTRYRFEAY</sequence>
<organism evidence="1 2">
    <name type="scientific">Salinispora tropica (strain ATCC BAA-916 / DSM 44818 / JCM 13857 / NBRC 105044 / CNB-440)</name>
    <dbReference type="NCBI Taxonomy" id="369723"/>
    <lineage>
        <taxon>Bacteria</taxon>
        <taxon>Bacillati</taxon>
        <taxon>Actinomycetota</taxon>
        <taxon>Actinomycetes</taxon>
        <taxon>Micromonosporales</taxon>
        <taxon>Micromonosporaceae</taxon>
        <taxon>Salinispora</taxon>
    </lineage>
</organism>
<dbReference type="Proteomes" id="UP000000235">
    <property type="component" value="Chromosome"/>
</dbReference>
<name>A4X6F6_SALTO</name>
<dbReference type="AlphaFoldDB" id="A4X6F6"/>
<dbReference type="KEGG" id="stp:Strop_2002"/>
<dbReference type="HOGENOM" id="CLU_2587722_0_0_11"/>